<evidence type="ECO:0000256" key="2">
    <source>
        <dbReference type="ARBA" id="ARBA00009446"/>
    </source>
</evidence>
<dbReference type="PROSITE" id="PS52039">
    <property type="entry name" value="TOPO_IA_2"/>
    <property type="match status" value="1"/>
</dbReference>
<organism evidence="9">
    <name type="scientific">viral metagenome</name>
    <dbReference type="NCBI Taxonomy" id="1070528"/>
    <lineage>
        <taxon>unclassified sequences</taxon>
        <taxon>metagenomes</taxon>
        <taxon>organismal metagenomes</taxon>
    </lineage>
</organism>
<feature type="domain" description="Toprim" evidence="7">
    <location>
        <begin position="4"/>
        <end position="111"/>
    </location>
</feature>
<name>A0A6C0L3L5_9ZZZZ</name>
<evidence type="ECO:0000256" key="6">
    <source>
        <dbReference type="ARBA" id="ARBA00023235"/>
    </source>
</evidence>
<keyword evidence="5" id="KW-0238">DNA-binding</keyword>
<dbReference type="InterPro" id="IPR003602">
    <property type="entry name" value="Topo_IA_DNA-bd_dom"/>
</dbReference>
<dbReference type="PANTHER" id="PTHR42785:SF1">
    <property type="entry name" value="DNA TOPOISOMERASE"/>
    <property type="match status" value="1"/>
</dbReference>
<comment type="similarity">
    <text evidence="2">Belongs to the type IA topoisomerase family.</text>
</comment>
<evidence type="ECO:0000256" key="5">
    <source>
        <dbReference type="ARBA" id="ARBA00023125"/>
    </source>
</evidence>
<dbReference type="Gene3D" id="2.70.20.10">
    <property type="entry name" value="Topoisomerase I, domain 3"/>
    <property type="match status" value="1"/>
</dbReference>
<dbReference type="InterPro" id="IPR013825">
    <property type="entry name" value="Topo_IA_cen_sub2"/>
</dbReference>
<dbReference type="InterPro" id="IPR003601">
    <property type="entry name" value="Topo_IA_2"/>
</dbReference>
<protein>
    <recommendedName>
        <fullName evidence="3">DNA topoisomerase</fullName>
        <ecNumber evidence="3">5.6.2.1</ecNumber>
    </recommendedName>
</protein>
<dbReference type="GO" id="GO:0003677">
    <property type="term" value="F:DNA binding"/>
    <property type="evidence" value="ECO:0007669"/>
    <property type="project" value="UniProtKB-KW"/>
</dbReference>
<dbReference type="Gene3D" id="1.10.290.10">
    <property type="entry name" value="Topoisomerase I, domain 4"/>
    <property type="match status" value="1"/>
</dbReference>
<dbReference type="SUPFAM" id="SSF56712">
    <property type="entry name" value="Prokaryotic type I DNA topoisomerase"/>
    <property type="match status" value="1"/>
</dbReference>
<dbReference type="InterPro" id="IPR013824">
    <property type="entry name" value="Topo_IA_cen_sub1"/>
</dbReference>
<dbReference type="EC" id="5.6.2.1" evidence="3"/>
<sequence length="763" mass="87560">MGKETLIIVESNGKTKKIEKFTGHQCVASFGHVFALKPTLKWFDPENIDPEYIIHKGKEKIISNLKAKAKAASRIIIASDLDREGEAIAAHLMKLLKLNENKTERITFNQISESALKEAIENSGKLDKNLYNAQQARAVIDIVFGFKVSPFLSNHLNIRALSAGRCQSPAVRMCMQRQNEQKLGEISIKINANSNELKNIVHIEPIFSYDTCKDEIMVWLKNLENQKFRVTKVKVSKKKETPPPPFITSSLQQMAYNRFSYNPKKTMDIAQKLYEGGYITYMRTDSVILSSQFQDMACEWIKKEYGEEYVSLRQYGKKKSGGVKTQDAHEAIRPININNSPPNNNEQQKLYELIKLRAIGSQMAQAIYSESKLSLETLSLSEKKIDIWESISKTLIFPGFTCLRGNIIKDDLQQDSVTKKKYKVNDELNIVRVNVKEHALLPPPPFNPAGFVKMLEKTGIGRPSTYSSIIERIQEKDYICLGKNKVLDTELNEWTLDNQNDDSEKIVKGKYLQKIGGQNNIFVVTDLGQKACEFMDSSPIEPIVNSAFTSELEDKLDQIAKGNLDWKMVVKEFYSELVEKLSLQPPPKRYKNSEKEINWIRILEKSSEHTIGIIRTQYGLCIAKESENNEISYSKMPPNTSPEELEIKEALNMFNYPLNIKDNIEIRIGPYGWYVTNGMKNISLGQNRNPPSKEDGLKAIEQKPTSEIIKKINKYWTLRRKKDSYFLMYSKGKKPIFYPVDEHDGEWSVLRCEEIQKKNKRRK</sequence>
<evidence type="ECO:0000256" key="1">
    <source>
        <dbReference type="ARBA" id="ARBA00000213"/>
    </source>
</evidence>
<dbReference type="InterPro" id="IPR013497">
    <property type="entry name" value="Topo_IA_cen"/>
</dbReference>
<dbReference type="Gene3D" id="3.40.50.140">
    <property type="match status" value="1"/>
</dbReference>
<dbReference type="InterPro" id="IPR023406">
    <property type="entry name" value="Topo_IA_AS"/>
</dbReference>
<dbReference type="PRINTS" id="PR00417">
    <property type="entry name" value="PRTPISMRASEI"/>
</dbReference>
<accession>A0A6C0L3L5</accession>
<dbReference type="PROSITE" id="PS00396">
    <property type="entry name" value="TOPO_IA_1"/>
    <property type="match status" value="1"/>
</dbReference>
<comment type="catalytic activity">
    <reaction evidence="1">
        <text>ATP-independent breakage of single-stranded DNA, followed by passage and rejoining.</text>
        <dbReference type="EC" id="5.6.2.1"/>
    </reaction>
</comment>
<dbReference type="CDD" id="cd00186">
    <property type="entry name" value="TOP1Ac"/>
    <property type="match status" value="1"/>
</dbReference>
<feature type="domain" description="Topo IA-type catalytic" evidence="8">
    <location>
        <begin position="127"/>
        <end position="581"/>
    </location>
</feature>
<dbReference type="Pfam" id="PF01131">
    <property type="entry name" value="Topoisom_bac"/>
    <property type="match status" value="1"/>
</dbReference>
<dbReference type="SMART" id="SM00493">
    <property type="entry name" value="TOPRIM"/>
    <property type="match status" value="1"/>
</dbReference>
<evidence type="ECO:0000256" key="4">
    <source>
        <dbReference type="ARBA" id="ARBA00023029"/>
    </source>
</evidence>
<dbReference type="InterPro" id="IPR023405">
    <property type="entry name" value="Topo_IA_core_domain"/>
</dbReference>
<evidence type="ECO:0000259" key="8">
    <source>
        <dbReference type="PROSITE" id="PS52039"/>
    </source>
</evidence>
<keyword evidence="4" id="KW-0799">Topoisomerase</keyword>
<dbReference type="InterPro" id="IPR013826">
    <property type="entry name" value="Topo_IA_cen_sub3"/>
</dbReference>
<dbReference type="GO" id="GO:0003917">
    <property type="term" value="F:DNA topoisomerase type I (single strand cut, ATP-independent) activity"/>
    <property type="evidence" value="ECO:0007669"/>
    <property type="project" value="UniProtKB-EC"/>
</dbReference>
<dbReference type="PANTHER" id="PTHR42785">
    <property type="entry name" value="DNA TOPOISOMERASE, TYPE IA, CORE"/>
    <property type="match status" value="1"/>
</dbReference>
<dbReference type="InterPro" id="IPR006171">
    <property type="entry name" value="TOPRIM_dom"/>
</dbReference>
<dbReference type="EMBL" id="MN741022">
    <property type="protein sequence ID" value="QHU23068.1"/>
    <property type="molecule type" value="Genomic_DNA"/>
</dbReference>
<dbReference type="SMART" id="SM00436">
    <property type="entry name" value="TOP1Bc"/>
    <property type="match status" value="1"/>
</dbReference>
<reference evidence="9" key="1">
    <citation type="journal article" date="2020" name="Nature">
        <title>Giant virus diversity and host interactions through global metagenomics.</title>
        <authorList>
            <person name="Schulz F."/>
            <person name="Roux S."/>
            <person name="Paez-Espino D."/>
            <person name="Jungbluth S."/>
            <person name="Walsh D.A."/>
            <person name="Denef V.J."/>
            <person name="McMahon K.D."/>
            <person name="Konstantinidis K.T."/>
            <person name="Eloe-Fadrosh E.A."/>
            <person name="Kyrpides N.C."/>
            <person name="Woyke T."/>
        </authorList>
    </citation>
    <scope>NUCLEOTIDE SEQUENCE</scope>
    <source>
        <strain evidence="9">GVMAG-S-ERX555907-63</strain>
    </source>
</reference>
<evidence type="ECO:0000256" key="3">
    <source>
        <dbReference type="ARBA" id="ARBA00012891"/>
    </source>
</evidence>
<evidence type="ECO:0000313" key="9">
    <source>
        <dbReference type="EMBL" id="QHU23068.1"/>
    </source>
</evidence>
<evidence type="ECO:0000259" key="7">
    <source>
        <dbReference type="PROSITE" id="PS50880"/>
    </source>
</evidence>
<dbReference type="Pfam" id="PF01751">
    <property type="entry name" value="Toprim"/>
    <property type="match status" value="1"/>
</dbReference>
<dbReference type="SMART" id="SM00437">
    <property type="entry name" value="TOP1Ac"/>
    <property type="match status" value="1"/>
</dbReference>
<dbReference type="PROSITE" id="PS50880">
    <property type="entry name" value="TOPRIM"/>
    <property type="match status" value="1"/>
</dbReference>
<dbReference type="Gene3D" id="1.10.460.10">
    <property type="entry name" value="Topoisomerase I, domain 2"/>
    <property type="match status" value="1"/>
</dbReference>
<dbReference type="AlphaFoldDB" id="A0A6C0L3L5"/>
<keyword evidence="6" id="KW-0413">Isomerase</keyword>
<proteinExistence type="inferred from homology"/>
<dbReference type="GO" id="GO:0006265">
    <property type="term" value="P:DNA topological change"/>
    <property type="evidence" value="ECO:0007669"/>
    <property type="project" value="InterPro"/>
</dbReference>
<dbReference type="InterPro" id="IPR000380">
    <property type="entry name" value="Topo_IA"/>
</dbReference>